<evidence type="ECO:0000313" key="6">
    <source>
        <dbReference type="Proteomes" id="UP000190774"/>
    </source>
</evidence>
<feature type="repeat" description="TPR" evidence="3">
    <location>
        <begin position="207"/>
        <end position="240"/>
    </location>
</feature>
<dbReference type="InterPro" id="IPR019734">
    <property type="entry name" value="TPR_rpt"/>
</dbReference>
<dbReference type="EMBL" id="FUYE01000009">
    <property type="protein sequence ID" value="SKA99228.1"/>
    <property type="molecule type" value="Genomic_DNA"/>
</dbReference>
<dbReference type="OrthoDB" id="185045at2"/>
<evidence type="ECO:0000256" key="3">
    <source>
        <dbReference type="PROSITE-ProRule" id="PRU00339"/>
    </source>
</evidence>
<evidence type="ECO:0000256" key="2">
    <source>
        <dbReference type="ARBA" id="ARBA00022803"/>
    </source>
</evidence>
<dbReference type="PANTHER" id="PTHR45641:SF19">
    <property type="entry name" value="NEPHROCYSTIN-3"/>
    <property type="match status" value="1"/>
</dbReference>
<organism evidence="4">
    <name type="scientific">Prosthecobacter debontii</name>
    <dbReference type="NCBI Taxonomy" id="48467"/>
    <lineage>
        <taxon>Bacteria</taxon>
        <taxon>Pseudomonadati</taxon>
        <taxon>Verrucomicrobiota</taxon>
        <taxon>Verrucomicrobiia</taxon>
        <taxon>Verrucomicrobiales</taxon>
        <taxon>Verrucomicrobiaceae</taxon>
        <taxon>Prosthecobacter</taxon>
    </lineage>
</organism>
<reference evidence="4" key="1">
    <citation type="journal article" date="2007" name="Mol. Biol. Evol.">
        <title>Coexistence of tubulins and ftsZ in different Prosthecobacter species.</title>
        <authorList>
            <person name="Pilhofer M."/>
            <person name="Rosati G."/>
            <person name="Ludwig W."/>
            <person name="Schleifer K.H."/>
            <person name="Petroni G."/>
        </authorList>
    </citation>
    <scope>NUCLEOTIDE SEQUENCE</scope>
    <source>
        <strain evidence="4">DSM14044</strain>
    </source>
</reference>
<reference evidence="4" key="2">
    <citation type="journal article" date="2007" name="Nucleic Acids Res.">
        <title>Characterization of bacterial operons consisting of two tubulins and a kinesin-like gene by the novel Two-Step Gene Walking method.</title>
        <authorList>
            <person name="Pilhofer M."/>
            <person name="Bauer A.P."/>
            <person name="Schrallhammer M."/>
            <person name="Richter L."/>
            <person name="Ludwig W."/>
            <person name="Schleifer K.H."/>
            <person name="Petroni G."/>
        </authorList>
    </citation>
    <scope>NUCLEOTIDE SEQUENCE</scope>
    <source>
        <strain evidence="4">DSM14044</strain>
    </source>
</reference>
<proteinExistence type="predicted"/>
<dbReference type="PROSITE" id="PS50005">
    <property type="entry name" value="TPR"/>
    <property type="match status" value="2"/>
</dbReference>
<dbReference type="SUPFAM" id="SSF48452">
    <property type="entry name" value="TPR-like"/>
    <property type="match status" value="1"/>
</dbReference>
<dbReference type="SMART" id="SM00028">
    <property type="entry name" value="TPR"/>
    <property type="match status" value="5"/>
</dbReference>
<feature type="repeat" description="TPR" evidence="3">
    <location>
        <begin position="121"/>
        <end position="154"/>
    </location>
</feature>
<evidence type="ECO:0000313" key="4">
    <source>
        <dbReference type="EMBL" id="CAP16146.1"/>
    </source>
</evidence>
<dbReference type="STRING" id="48467.SAMN02745166_02870"/>
<dbReference type="EMBL" id="AM041150">
    <property type="protein sequence ID" value="CAP16146.1"/>
    <property type="molecule type" value="Genomic_DNA"/>
</dbReference>
<name>A8Y5V1_9BACT</name>
<reference evidence="5" key="4">
    <citation type="submission" date="2017-02" db="EMBL/GenBank/DDBJ databases">
        <authorList>
            <person name="Peterson S.W."/>
        </authorList>
    </citation>
    <scope>NUCLEOTIDE SEQUENCE [LARGE SCALE GENOMIC DNA]</scope>
    <source>
        <strain evidence="5">ATCC 700200</strain>
    </source>
</reference>
<gene>
    <name evidence="4" type="primary">bklc2</name>
    <name evidence="5" type="ORF">SAMN02745166_02870</name>
</gene>
<accession>A8Y5V1</accession>
<dbReference type="Pfam" id="PF13374">
    <property type="entry name" value="TPR_10"/>
    <property type="match status" value="1"/>
</dbReference>
<dbReference type="RefSeq" id="WP_078814052.1">
    <property type="nucleotide sequence ID" value="NZ_FUYE01000009.1"/>
</dbReference>
<dbReference type="Proteomes" id="UP000190774">
    <property type="component" value="Unassembled WGS sequence"/>
</dbReference>
<evidence type="ECO:0000256" key="1">
    <source>
        <dbReference type="ARBA" id="ARBA00022737"/>
    </source>
</evidence>
<keyword evidence="2 3" id="KW-0802">TPR repeat</keyword>
<evidence type="ECO:0000313" key="5">
    <source>
        <dbReference type="EMBL" id="SKA99228.1"/>
    </source>
</evidence>
<dbReference type="Pfam" id="PF13424">
    <property type="entry name" value="TPR_12"/>
    <property type="match status" value="2"/>
</dbReference>
<dbReference type="AlphaFoldDB" id="A8Y5V1"/>
<keyword evidence="6" id="KW-1185">Reference proteome</keyword>
<keyword evidence="1" id="KW-0677">Repeat</keyword>
<reference evidence="6" key="3">
    <citation type="submission" date="2017-02" db="EMBL/GenBank/DDBJ databases">
        <authorList>
            <person name="Varghese N."/>
            <person name="Submissions S."/>
        </authorList>
    </citation>
    <scope>NUCLEOTIDE SEQUENCE [LARGE SCALE GENOMIC DNA]</scope>
    <source>
        <strain evidence="6">ATCC 700200</strain>
    </source>
</reference>
<sequence>MPYSVDTKLDRQIEIASRHVEEARRAVNRDASFIGQLVEQISVLASLRQKDGDFPKAESLYREALYSALEARPRDADLLIGIYSLLAHLYDRWGRMPESAEFYQMALDAAEKAGVCNSKVATIKNNLAMIYKQQHDYAKAEQYYLEALDIFEATDGRYSASVASVFNNLGVLYYLNLDVEHAMQMHEQALVIRQNLGESQMDPADLSQTYINLGAAYKATGDFQQAEVWVERAKKLRAQMHMSHPTPQRAASLLVDKPF</sequence>
<dbReference type="PANTHER" id="PTHR45641">
    <property type="entry name" value="TETRATRICOPEPTIDE REPEAT PROTEIN (AFU_ORTHOLOGUE AFUA_6G03870)"/>
    <property type="match status" value="1"/>
</dbReference>
<protein>
    <submittedName>
        <fullName evidence="4">Bacterial kinesin light chain 2</fullName>
    </submittedName>
    <submittedName>
        <fullName evidence="5">Tetratricopeptide repeat-containing protein</fullName>
    </submittedName>
</protein>
<dbReference type="Gene3D" id="1.25.40.10">
    <property type="entry name" value="Tetratricopeptide repeat domain"/>
    <property type="match status" value="2"/>
</dbReference>
<dbReference type="InterPro" id="IPR011990">
    <property type="entry name" value="TPR-like_helical_dom_sf"/>
</dbReference>